<dbReference type="AlphaFoldDB" id="A0A2T7SNN8"/>
<evidence type="ECO:0000313" key="1">
    <source>
        <dbReference type="EMBL" id="PVE04523.1"/>
    </source>
</evidence>
<proteinExistence type="predicted"/>
<sequence>MIASPLWSHACSWDELAVPCDAFGTRRSVLDLERGWSERWTTSWRFGKAEVVRSVAGLGALPLAGCRPWRPFGWRTKQRHRPGLESLIGTGRLHAFESLEEDRFLVALDFAGGLLELLPQPFLLRFRAEGRWREHTPDFLAVTRGGRWLIDVRPAGRMDQDDLMRFAASQEAALAVGWRYTVVTGWRPHVATNLDSLYSRRRAMTDPLGLKATLLKASQAPGSPFTFRELAVGSGIEAVARAVLLHLLWHRQLGIDLSEPLEDRTVVWAATVRGASA</sequence>
<reference evidence="1 2" key="1">
    <citation type="submission" date="2013-12" db="EMBL/GenBank/DDBJ databases">
        <title>Annotated genome of Streptomyces scopuliridis.</title>
        <authorList>
            <person name="Olson J.B."/>
        </authorList>
    </citation>
    <scope>NUCLEOTIDE SEQUENCE [LARGE SCALE GENOMIC DNA]</scope>
    <source>
        <strain evidence="1 2">RB72</strain>
    </source>
</reference>
<dbReference type="NCBIfam" id="NF033179">
    <property type="entry name" value="TnsA_like_Actin"/>
    <property type="match status" value="1"/>
</dbReference>
<evidence type="ECO:0000313" key="2">
    <source>
        <dbReference type="Proteomes" id="UP000245992"/>
    </source>
</evidence>
<accession>A0A2T7SNN8</accession>
<comment type="caution">
    <text evidence="1">The sequence shown here is derived from an EMBL/GenBank/DDBJ whole genome shotgun (WGS) entry which is preliminary data.</text>
</comment>
<dbReference type="STRING" id="1440053.GCA_000718095_04018"/>
<gene>
    <name evidence="1" type="ORF">Y717_11480</name>
</gene>
<name>A0A2T7SNN8_9ACTN</name>
<evidence type="ECO:0008006" key="3">
    <source>
        <dbReference type="Google" id="ProtNLM"/>
    </source>
</evidence>
<dbReference type="EMBL" id="AZSP01000387">
    <property type="protein sequence ID" value="PVE04523.1"/>
    <property type="molecule type" value="Genomic_DNA"/>
</dbReference>
<dbReference type="Proteomes" id="UP000245992">
    <property type="component" value="Unassembled WGS sequence"/>
</dbReference>
<organism evidence="1 2">
    <name type="scientific">Streptomyces scopuliridis RB72</name>
    <dbReference type="NCBI Taxonomy" id="1440053"/>
    <lineage>
        <taxon>Bacteria</taxon>
        <taxon>Bacillati</taxon>
        <taxon>Actinomycetota</taxon>
        <taxon>Actinomycetes</taxon>
        <taxon>Kitasatosporales</taxon>
        <taxon>Streptomycetaceae</taxon>
        <taxon>Streptomyces</taxon>
    </lineage>
</organism>
<protein>
    <recommendedName>
        <fullName evidence="3">TnsA endonuclease</fullName>
    </recommendedName>
</protein>
<keyword evidence="2" id="KW-1185">Reference proteome</keyword>
<dbReference type="InterPro" id="IPR048000">
    <property type="entry name" value="TnsA-like"/>
</dbReference>